<keyword evidence="4 5" id="KW-0648">Protein biosynthesis</keyword>
<evidence type="ECO:0000313" key="7">
    <source>
        <dbReference type="EMBL" id="MFO3716200.1"/>
    </source>
</evidence>
<dbReference type="Proteomes" id="UP001638015">
    <property type="component" value="Unassembled WGS sequence"/>
</dbReference>
<dbReference type="EMBL" id="JBGMEH010000006">
    <property type="protein sequence ID" value="MFO3716200.1"/>
    <property type="molecule type" value="Genomic_DNA"/>
</dbReference>
<sequence>MTYDGIVTRKVVNELNEKLLGGKIQKITQPSKNDIVFNVYSMGSSYKLLLSANNNEARINLTNKKFENPDVPPNFTMVLRKHINQGKIVDISQKGLDRVVIFSISSIDEMGFDTSKKLIVEIMDKYSNIILTDENYKIIDSIKRVSESMSSVRQLLPGLTYEFVEDNKYDITDSEFSYDIKKLDQRLADNTKPNKIFHKNYTGFSPVVGKEIAYRAGIDPRITWGLVSEDEKQRMNEILYQIRDDILNKNLAAYSYKDNKKVKEFHTLKLTHINFEENNYELMSEAIEEFFDVNKTHDRLNQIKTDYIKKINSHVKTTQKKINILNDNILNQSKIEGLRKNGDLLSANVHRINKGDKDILLNDFYNNNEEVKIDLDPLKTPWENAEGFYTRAKKIKNSVDYARKDLPRQKEYLNYLNQLIDFIERSNSIDDLNDLRDEMVENNIIKKSSKHKIKNKKSKPYHFVTKNNSDIYVGKNSTQNDYITLKLANRDDMWFHVKDVPGSHVILRSDNMNEDDVIIAAYLAAINSSISSDEKINIDYTEKKNVNKAKGAKPGMVYYENFNTITIDTNDDLSSQYKEIK</sequence>
<evidence type="ECO:0000256" key="1">
    <source>
        <dbReference type="ARBA" id="ARBA00022555"/>
    </source>
</evidence>
<keyword evidence="1 5" id="KW-0820">tRNA-binding</keyword>
<comment type="subunit">
    <text evidence="5">Associates with stalled 50S ribosomal subunits. Binds to RqcP.</text>
</comment>
<keyword evidence="3 5" id="KW-0694">RNA-binding</keyword>
<dbReference type="RefSeq" id="WP_410032917.1">
    <property type="nucleotide sequence ID" value="NZ_JBGMEH010000006.1"/>
</dbReference>
<evidence type="ECO:0000256" key="2">
    <source>
        <dbReference type="ARBA" id="ARBA00022730"/>
    </source>
</evidence>
<comment type="similarity">
    <text evidence="5">Belongs to the NEMF family.</text>
</comment>
<dbReference type="InterPro" id="IPR008532">
    <property type="entry name" value="NFACT_RNA-bd"/>
</dbReference>
<evidence type="ECO:0000256" key="4">
    <source>
        <dbReference type="ARBA" id="ARBA00022917"/>
    </source>
</evidence>
<dbReference type="PANTHER" id="PTHR15239:SF6">
    <property type="entry name" value="RIBOSOME QUALITY CONTROL COMPLEX SUBUNIT NEMF"/>
    <property type="match status" value="1"/>
</dbReference>
<reference evidence="7 8" key="1">
    <citation type="journal article" date="2025" name="Anaerobe">
        <title>Description of Anaerococcus kampingiae sp. nov., Anaerococcus groningensis sp. nov., Anaerococcus martiniensis sp. nov., and Anaerococcus cruorum sp. nov., isolated from human clinical specimens.</title>
        <authorList>
            <person name="Boiten K.E."/>
            <person name="Meijer J."/>
            <person name="van Wezel E.M."/>
            <person name="Veloo A.C.M."/>
        </authorList>
    </citation>
    <scope>NUCLEOTIDE SEQUENCE [LARGE SCALE GENOMIC DNA]</scope>
    <source>
        <strain evidence="7 8">ENR1039</strain>
    </source>
</reference>
<dbReference type="PANTHER" id="PTHR15239">
    <property type="entry name" value="NUCLEAR EXPORT MEDIATOR FACTOR NEMF"/>
    <property type="match status" value="1"/>
</dbReference>
<name>A0ABW9MWQ5_9FIRM</name>
<gene>
    <name evidence="5" type="primary">rqcH</name>
    <name evidence="7" type="ORF">ACCQ40_05290</name>
</gene>
<dbReference type="Gene3D" id="2.30.310.10">
    <property type="entry name" value="ibrinogen binding protein from staphylococcus aureus domain"/>
    <property type="match status" value="1"/>
</dbReference>
<evidence type="ECO:0000256" key="3">
    <source>
        <dbReference type="ARBA" id="ARBA00022884"/>
    </source>
</evidence>
<evidence type="ECO:0000259" key="6">
    <source>
        <dbReference type="Pfam" id="PF05670"/>
    </source>
</evidence>
<protein>
    <recommendedName>
        <fullName evidence="5">Rqc2 homolog RqcH</fullName>
        <shortName evidence="5">RqcH</shortName>
    </recommendedName>
</protein>
<comment type="caution">
    <text evidence="7">The sequence shown here is derived from an EMBL/GenBank/DDBJ whole genome shotgun (WGS) entry which is preliminary data.</text>
</comment>
<dbReference type="InterPro" id="IPR051608">
    <property type="entry name" value="RQC_Subunit_NEMF"/>
</dbReference>
<proteinExistence type="inferred from homology"/>
<feature type="domain" description="NFACT RNA-binding" evidence="6">
    <location>
        <begin position="459"/>
        <end position="556"/>
    </location>
</feature>
<keyword evidence="2 5" id="KW-0699">rRNA-binding</keyword>
<dbReference type="Pfam" id="PF05833">
    <property type="entry name" value="NFACT_N"/>
    <property type="match status" value="1"/>
</dbReference>
<accession>A0ABW9MWQ5</accession>
<dbReference type="HAMAP" id="MF_00844_B">
    <property type="entry name" value="RqcH_B"/>
    <property type="match status" value="1"/>
</dbReference>
<evidence type="ECO:0000313" key="8">
    <source>
        <dbReference type="Proteomes" id="UP001638015"/>
    </source>
</evidence>
<organism evidence="7 8">
    <name type="scientific">Anaerococcus cruorum</name>
    <dbReference type="NCBI Taxonomy" id="3115617"/>
    <lineage>
        <taxon>Bacteria</taxon>
        <taxon>Bacillati</taxon>
        <taxon>Bacillota</taxon>
        <taxon>Tissierellia</taxon>
        <taxon>Tissierellales</taxon>
        <taxon>Peptoniphilaceae</taxon>
        <taxon>Anaerococcus</taxon>
    </lineage>
</organism>
<evidence type="ECO:0000256" key="5">
    <source>
        <dbReference type="HAMAP-Rule" id="MF_00844"/>
    </source>
</evidence>
<dbReference type="Pfam" id="PF05670">
    <property type="entry name" value="NFACT-R_1"/>
    <property type="match status" value="1"/>
</dbReference>
<comment type="function">
    <text evidence="5">Key component of the ribosome quality control system (RQC), a ribosome-associated complex that mediates the extraction of incompletely synthesized nascent chains from stalled ribosomes and their subsequent degradation. RqcH recruits Ala-charged tRNA, and with RqcP directs the elongation of stalled nascent chains on 50S ribosomal subunits, leading to non-templated C-terminal alanine extensions (Ala tail). The Ala tail promotes nascent chain degradation. May add between 1 and at least 8 Ala residues. Binds to stalled 50S ribosomal subunits.</text>
</comment>
<keyword evidence="8" id="KW-1185">Reference proteome</keyword>
<dbReference type="InterPro" id="IPR043682">
    <property type="entry name" value="RqcH_bacterial"/>
</dbReference>